<dbReference type="Pfam" id="PF20238">
    <property type="entry name" value="BIM1-like_dom"/>
    <property type="match status" value="1"/>
</dbReference>
<name>A0AAJ0BG16_9PEZI</name>
<keyword evidence="12" id="KW-1185">Reference proteome</keyword>
<dbReference type="Proteomes" id="UP001239445">
    <property type="component" value="Unassembled WGS sequence"/>
</dbReference>
<evidence type="ECO:0000256" key="9">
    <source>
        <dbReference type="SAM" id="SignalP"/>
    </source>
</evidence>
<comment type="caution">
    <text evidence="11">The sequence shown here is derived from an EMBL/GenBank/DDBJ whole genome shotgun (WGS) entry which is preliminary data.</text>
</comment>
<dbReference type="PANTHER" id="PTHR34992:SF1">
    <property type="entry name" value="COPPER ACQUISITION FACTOR BIM1-LIKE DOMAIN-CONTAINING PROTEIN"/>
    <property type="match status" value="1"/>
</dbReference>
<accession>A0AAJ0BG16</accession>
<organism evidence="11 12">
    <name type="scientific">Echria macrotheca</name>
    <dbReference type="NCBI Taxonomy" id="438768"/>
    <lineage>
        <taxon>Eukaryota</taxon>
        <taxon>Fungi</taxon>
        <taxon>Dikarya</taxon>
        <taxon>Ascomycota</taxon>
        <taxon>Pezizomycotina</taxon>
        <taxon>Sordariomycetes</taxon>
        <taxon>Sordariomycetidae</taxon>
        <taxon>Sordariales</taxon>
        <taxon>Schizotheciaceae</taxon>
        <taxon>Echria</taxon>
    </lineage>
</organism>
<evidence type="ECO:0000256" key="8">
    <source>
        <dbReference type="SAM" id="MobiDB-lite"/>
    </source>
</evidence>
<keyword evidence="2" id="KW-1003">Cell membrane</keyword>
<protein>
    <recommendedName>
        <fullName evidence="10">Copper acquisition factor BIM1-like domain-containing protein</fullName>
    </recommendedName>
</protein>
<dbReference type="InterPro" id="IPR046936">
    <property type="entry name" value="BIM1-like"/>
</dbReference>
<keyword evidence="3" id="KW-0336">GPI-anchor</keyword>
<dbReference type="InterPro" id="IPR046530">
    <property type="entry name" value="BIM1-like_dom"/>
</dbReference>
<dbReference type="CDD" id="cd21176">
    <property type="entry name" value="LPMO_auxiliary-like"/>
    <property type="match status" value="1"/>
</dbReference>
<dbReference type="EMBL" id="MU839832">
    <property type="protein sequence ID" value="KAK1756453.1"/>
    <property type="molecule type" value="Genomic_DNA"/>
</dbReference>
<evidence type="ECO:0000256" key="3">
    <source>
        <dbReference type="ARBA" id="ARBA00022622"/>
    </source>
</evidence>
<feature type="chain" id="PRO_5042539511" description="Copper acquisition factor BIM1-like domain-containing protein" evidence="9">
    <location>
        <begin position="21"/>
        <end position="238"/>
    </location>
</feature>
<comment type="subcellular location">
    <subcellularLocation>
        <location evidence="1">Cell membrane</location>
        <topology evidence="1">Lipid-anchor</topology>
        <topology evidence="1">GPI-anchor</topology>
    </subcellularLocation>
</comment>
<feature type="compositionally biased region" description="Low complexity" evidence="8">
    <location>
        <begin position="177"/>
        <end position="207"/>
    </location>
</feature>
<feature type="signal peptide" evidence="9">
    <location>
        <begin position="1"/>
        <end position="20"/>
    </location>
</feature>
<dbReference type="AlphaFoldDB" id="A0AAJ0BG16"/>
<keyword evidence="4 9" id="KW-0732">Signal</keyword>
<keyword evidence="7" id="KW-0449">Lipoprotein</keyword>
<evidence type="ECO:0000313" key="11">
    <source>
        <dbReference type="EMBL" id="KAK1756453.1"/>
    </source>
</evidence>
<evidence type="ECO:0000256" key="7">
    <source>
        <dbReference type="ARBA" id="ARBA00023288"/>
    </source>
</evidence>
<dbReference type="PANTHER" id="PTHR34992">
    <property type="entry name" value="HYPHAL ANASTAMOSIS-7 PROTEIN"/>
    <property type="match status" value="1"/>
</dbReference>
<dbReference type="GO" id="GO:0098552">
    <property type="term" value="C:side of membrane"/>
    <property type="evidence" value="ECO:0007669"/>
    <property type="project" value="UniProtKB-KW"/>
</dbReference>
<reference evidence="11" key="1">
    <citation type="submission" date="2023-06" db="EMBL/GenBank/DDBJ databases">
        <title>Genome-scale phylogeny and comparative genomics of the fungal order Sordariales.</title>
        <authorList>
            <consortium name="Lawrence Berkeley National Laboratory"/>
            <person name="Hensen N."/>
            <person name="Bonometti L."/>
            <person name="Westerberg I."/>
            <person name="Brannstrom I.O."/>
            <person name="Guillou S."/>
            <person name="Cros-Aarteil S."/>
            <person name="Calhoun S."/>
            <person name="Haridas S."/>
            <person name="Kuo A."/>
            <person name="Mondo S."/>
            <person name="Pangilinan J."/>
            <person name="Riley R."/>
            <person name="Labutti K."/>
            <person name="Andreopoulos B."/>
            <person name="Lipzen A."/>
            <person name="Chen C."/>
            <person name="Yanf M."/>
            <person name="Daum C."/>
            <person name="Ng V."/>
            <person name="Clum A."/>
            <person name="Steindorff A."/>
            <person name="Ohm R."/>
            <person name="Martin F."/>
            <person name="Silar P."/>
            <person name="Natvig D."/>
            <person name="Lalanne C."/>
            <person name="Gautier V."/>
            <person name="Ament-Velasquez S.L."/>
            <person name="Kruys A."/>
            <person name="Hutchinson M.I."/>
            <person name="Powell A.J."/>
            <person name="Barry K."/>
            <person name="Miller A.N."/>
            <person name="Grigoriev I.V."/>
            <person name="Debuchy R."/>
            <person name="Gladieux P."/>
            <person name="Thoren M.H."/>
            <person name="Johannesson H."/>
        </authorList>
    </citation>
    <scope>NUCLEOTIDE SEQUENCE</scope>
    <source>
        <strain evidence="11">PSN4</strain>
    </source>
</reference>
<evidence type="ECO:0000256" key="6">
    <source>
        <dbReference type="ARBA" id="ARBA00023180"/>
    </source>
</evidence>
<sequence>MAPLRAIAAATLLFLSTVNAHFVLISPPSLEGTTVDEDKEGNAPCGADTADLSKKTTNSFHVDGDFIALLSGHPQINYLIRGTLEDKGSGNWTQLFPIFTQSGLGNFCEPSVSVPKEWAGKKGIIGVVADAPDGTLYQCAVVNFVAGSNSPPAGSCTNGSTVTGSFSSDPTLSGLVGNPSTTAASGSGSSATPSSSSGSTAPKPSQSGSVAAALSGNGVQLGGLVLASLMVALGTALL</sequence>
<feature type="domain" description="Copper acquisition factor BIM1-like" evidence="10">
    <location>
        <begin position="19"/>
        <end position="160"/>
    </location>
</feature>
<keyword evidence="6" id="KW-0325">Glycoprotein</keyword>
<evidence type="ECO:0000313" key="12">
    <source>
        <dbReference type="Proteomes" id="UP001239445"/>
    </source>
</evidence>
<evidence type="ECO:0000256" key="1">
    <source>
        <dbReference type="ARBA" id="ARBA00004609"/>
    </source>
</evidence>
<dbReference type="GO" id="GO:0005886">
    <property type="term" value="C:plasma membrane"/>
    <property type="evidence" value="ECO:0007669"/>
    <property type="project" value="UniProtKB-SubCell"/>
</dbReference>
<keyword evidence="5" id="KW-0472">Membrane</keyword>
<gene>
    <name evidence="11" type="ORF">QBC47DRAFT_413007</name>
</gene>
<evidence type="ECO:0000259" key="10">
    <source>
        <dbReference type="Pfam" id="PF20238"/>
    </source>
</evidence>
<evidence type="ECO:0000256" key="2">
    <source>
        <dbReference type="ARBA" id="ARBA00022475"/>
    </source>
</evidence>
<proteinExistence type="predicted"/>
<evidence type="ECO:0000256" key="5">
    <source>
        <dbReference type="ARBA" id="ARBA00023136"/>
    </source>
</evidence>
<evidence type="ECO:0000256" key="4">
    <source>
        <dbReference type="ARBA" id="ARBA00022729"/>
    </source>
</evidence>
<feature type="region of interest" description="Disordered" evidence="8">
    <location>
        <begin position="170"/>
        <end position="210"/>
    </location>
</feature>